<dbReference type="SMART" id="SM00479">
    <property type="entry name" value="EXOIII"/>
    <property type="match status" value="1"/>
</dbReference>
<dbReference type="RefSeq" id="WP_013176767.1">
    <property type="nucleotide sequence ID" value="NC_014221.1"/>
</dbReference>
<keyword evidence="2" id="KW-0378">Hydrolase</keyword>
<dbReference type="GO" id="GO:0005829">
    <property type="term" value="C:cytosol"/>
    <property type="evidence" value="ECO:0007669"/>
    <property type="project" value="TreeGrafter"/>
</dbReference>
<keyword evidence="6" id="KW-1185">Reference proteome</keyword>
<reference evidence="6" key="1">
    <citation type="submission" date="2010-05" db="EMBL/GenBank/DDBJ databases">
        <title>The complete genome of Truepera radiovictris DSM 17093.</title>
        <authorList>
            <consortium name="US DOE Joint Genome Institute (JGI-PGF)"/>
            <person name="Lucas S."/>
            <person name="Copeland A."/>
            <person name="Lapidus A."/>
            <person name="Glavina del Rio T."/>
            <person name="Dalin E."/>
            <person name="Tice H."/>
            <person name="Bruce D."/>
            <person name="Goodwin L."/>
            <person name="Pitluck S."/>
            <person name="Kyrpides N."/>
            <person name="Mavromatis K."/>
            <person name="Ovchinnikova G."/>
            <person name="Munk A.C."/>
            <person name="Detter J.C."/>
            <person name="Han C."/>
            <person name="Tapia R."/>
            <person name="Land M."/>
            <person name="Hauser L."/>
            <person name="Markowitz V."/>
            <person name="Cheng J.-F."/>
            <person name="Hugenholtz P."/>
            <person name="Woyke T."/>
            <person name="Wu D."/>
            <person name="Tindall B."/>
            <person name="Pomrenke H.G."/>
            <person name="Brambilla E."/>
            <person name="Klenk H.-P."/>
            <person name="Eisen J.A."/>
        </authorList>
    </citation>
    <scope>NUCLEOTIDE SEQUENCE [LARGE SCALE GENOMIC DNA]</scope>
    <source>
        <strain evidence="6">DSM 17093 / CIP 108686 / LMG 22925 / RQ-24</strain>
    </source>
</reference>
<evidence type="ECO:0000256" key="2">
    <source>
        <dbReference type="ARBA" id="ARBA00022801"/>
    </source>
</evidence>
<dbReference type="AlphaFoldDB" id="D7CY27"/>
<dbReference type="GO" id="GO:0008408">
    <property type="term" value="F:3'-5' exonuclease activity"/>
    <property type="evidence" value="ECO:0007669"/>
    <property type="project" value="TreeGrafter"/>
</dbReference>
<dbReference type="HOGENOM" id="CLU_047806_9_0_0"/>
<reference evidence="5 6" key="2">
    <citation type="journal article" date="2011" name="Stand. Genomic Sci.">
        <title>Complete genome sequence of Truepera radiovictrix type strain (RQ-24).</title>
        <authorList>
            <person name="Ivanova N."/>
            <person name="Rohde C."/>
            <person name="Munk C."/>
            <person name="Nolan M."/>
            <person name="Lucas S."/>
            <person name="Del Rio T.G."/>
            <person name="Tice H."/>
            <person name="Deshpande S."/>
            <person name="Cheng J.F."/>
            <person name="Tapia R."/>
            <person name="Han C."/>
            <person name="Goodwin L."/>
            <person name="Pitluck S."/>
            <person name="Liolios K."/>
            <person name="Mavromatis K."/>
            <person name="Mikhailova N."/>
            <person name="Pati A."/>
            <person name="Chen A."/>
            <person name="Palaniappan K."/>
            <person name="Land M."/>
            <person name="Hauser L."/>
            <person name="Chang Y.J."/>
            <person name="Jeffries C.D."/>
            <person name="Brambilla E."/>
            <person name="Rohde M."/>
            <person name="Goker M."/>
            <person name="Tindall B.J."/>
            <person name="Woyke T."/>
            <person name="Bristow J."/>
            <person name="Eisen J.A."/>
            <person name="Markowitz V."/>
            <person name="Hugenholtz P."/>
            <person name="Kyrpides N.C."/>
            <person name="Klenk H.P."/>
            <person name="Lapidus A."/>
        </authorList>
    </citation>
    <scope>NUCLEOTIDE SEQUENCE [LARGE SCALE GENOMIC DNA]</scope>
    <source>
        <strain evidence="6">DSM 17093 / CIP 108686 / LMG 22925 / RQ-24</strain>
    </source>
</reference>
<dbReference type="Pfam" id="PF00929">
    <property type="entry name" value="RNase_T"/>
    <property type="match status" value="1"/>
</dbReference>
<dbReference type="InterPro" id="IPR012337">
    <property type="entry name" value="RNaseH-like_sf"/>
</dbReference>
<feature type="domain" description="Exonuclease" evidence="4">
    <location>
        <begin position="41"/>
        <end position="213"/>
    </location>
</feature>
<keyword evidence="1" id="KW-0540">Nuclease</keyword>
<evidence type="ECO:0000313" key="5">
    <source>
        <dbReference type="EMBL" id="ADI13387.1"/>
    </source>
</evidence>
<dbReference type="KEGG" id="tra:Trad_0247"/>
<dbReference type="InterPro" id="IPR036397">
    <property type="entry name" value="RNaseH_sf"/>
</dbReference>
<dbReference type="eggNOG" id="COG0847">
    <property type="taxonomic scope" value="Bacteria"/>
</dbReference>
<proteinExistence type="predicted"/>
<dbReference type="OrthoDB" id="9803913at2"/>
<evidence type="ECO:0000259" key="4">
    <source>
        <dbReference type="SMART" id="SM00479"/>
    </source>
</evidence>
<dbReference type="STRING" id="649638.Trad_0247"/>
<evidence type="ECO:0000256" key="3">
    <source>
        <dbReference type="ARBA" id="ARBA00022839"/>
    </source>
</evidence>
<dbReference type="Proteomes" id="UP000000379">
    <property type="component" value="Chromosome"/>
</dbReference>
<organism evidence="5 6">
    <name type="scientific">Truepera radiovictrix (strain DSM 17093 / CIP 108686 / LMG 22925 / RQ-24)</name>
    <dbReference type="NCBI Taxonomy" id="649638"/>
    <lineage>
        <taxon>Bacteria</taxon>
        <taxon>Thermotogati</taxon>
        <taxon>Deinococcota</taxon>
        <taxon>Deinococci</taxon>
        <taxon>Trueperales</taxon>
        <taxon>Trueperaceae</taxon>
        <taxon>Truepera</taxon>
    </lineage>
</organism>
<keyword evidence="3 5" id="KW-0269">Exonuclease</keyword>
<dbReference type="Gene3D" id="3.30.420.10">
    <property type="entry name" value="Ribonuclease H-like superfamily/Ribonuclease H"/>
    <property type="match status" value="1"/>
</dbReference>
<dbReference type="PANTHER" id="PTHR30231:SF4">
    <property type="entry name" value="PROTEIN NEN2"/>
    <property type="match status" value="1"/>
</dbReference>
<dbReference type="PANTHER" id="PTHR30231">
    <property type="entry name" value="DNA POLYMERASE III SUBUNIT EPSILON"/>
    <property type="match status" value="1"/>
</dbReference>
<dbReference type="GO" id="GO:0003676">
    <property type="term" value="F:nucleic acid binding"/>
    <property type="evidence" value="ECO:0007669"/>
    <property type="project" value="InterPro"/>
</dbReference>
<dbReference type="CDD" id="cd06127">
    <property type="entry name" value="DEDDh"/>
    <property type="match status" value="1"/>
</dbReference>
<gene>
    <name evidence="5" type="ordered locus">Trad_0247</name>
</gene>
<dbReference type="EMBL" id="CP002049">
    <property type="protein sequence ID" value="ADI13387.1"/>
    <property type="molecule type" value="Genomic_DNA"/>
</dbReference>
<name>D7CY27_TRURR</name>
<accession>D7CY27</accession>
<evidence type="ECO:0000256" key="1">
    <source>
        <dbReference type="ARBA" id="ARBA00022722"/>
    </source>
</evidence>
<protein>
    <submittedName>
        <fullName evidence="5">Exonuclease RNase T and DNA polymerase III</fullName>
    </submittedName>
</protein>
<sequence>MWDWVLEARRRWWRRRRVAPPLQRFLAHALPDPRGSCRDAEYVAVDLETTGLRPRWDAPLSVGWVLVRAGAIELATARYAVLRAKREVAQSATVHGLTDDAVADGEDAAAVLAELLAVLAGRVLVAHHAAIELRFLDRLCREHFGGPLLVRVVDTLALAARSAERHGAVDENALRLHAVRARYGLPRYAAHSALSDALATAELLLALTAEREGSGGLPLRRLLR</sequence>
<dbReference type="SUPFAM" id="SSF53098">
    <property type="entry name" value="Ribonuclease H-like"/>
    <property type="match status" value="1"/>
</dbReference>
<evidence type="ECO:0000313" key="6">
    <source>
        <dbReference type="Proteomes" id="UP000000379"/>
    </source>
</evidence>
<dbReference type="InterPro" id="IPR013520">
    <property type="entry name" value="Ribonucl_H"/>
</dbReference>